<keyword evidence="3" id="KW-0804">Transcription</keyword>
<keyword evidence="1" id="KW-0805">Transcription regulation</keyword>
<dbReference type="InterPro" id="IPR036390">
    <property type="entry name" value="WH_DNA-bd_sf"/>
</dbReference>
<evidence type="ECO:0000259" key="5">
    <source>
        <dbReference type="PROSITE" id="PS51078"/>
    </source>
</evidence>
<comment type="caution">
    <text evidence="6">The sequence shown here is derived from an EMBL/GenBank/DDBJ whole genome shotgun (WGS) entry which is preliminary data.</text>
</comment>
<feature type="domain" description="IclR-ED" evidence="5">
    <location>
        <begin position="70"/>
        <end position="241"/>
    </location>
</feature>
<feature type="domain" description="HTH iclR-type" evidence="4">
    <location>
        <begin position="7"/>
        <end position="69"/>
    </location>
</feature>
<evidence type="ECO:0000256" key="1">
    <source>
        <dbReference type="ARBA" id="ARBA00023015"/>
    </source>
</evidence>
<dbReference type="Proteomes" id="UP000658131">
    <property type="component" value="Unassembled WGS sequence"/>
</dbReference>
<dbReference type="PROSITE" id="PS51078">
    <property type="entry name" value="ICLR_ED"/>
    <property type="match status" value="1"/>
</dbReference>
<dbReference type="InterPro" id="IPR029016">
    <property type="entry name" value="GAF-like_dom_sf"/>
</dbReference>
<dbReference type="InterPro" id="IPR014757">
    <property type="entry name" value="Tscrpt_reg_IclR_C"/>
</dbReference>
<dbReference type="PROSITE" id="PS51077">
    <property type="entry name" value="HTH_ICLR"/>
    <property type="match status" value="1"/>
</dbReference>
<dbReference type="Gene3D" id="3.30.450.40">
    <property type="match status" value="1"/>
</dbReference>
<sequence length="254" mass="28635">MAQEYNVRAVDRALQVLDLFADGASNFTLTEIARGIELSPSTTLRLLTTLEKRNYIYRSEENHRYYLGFRLAQISNLAFDNMDIIRIARPHLEYLNKLFNESTGLYVRKGDRRICVDRIEGTRNLRSVVQIGSNHILTRGASGRVLLAYLPEERIRLLLESDPYTTEQALEEVRRQGFAVSRAEREPGVLSVAAPAFDARGMAAAAVFVTAPLMRVEGGRVDEIVQKVLEASKKISREMGYSVTLEGNARAKQK</sequence>
<evidence type="ECO:0000256" key="2">
    <source>
        <dbReference type="ARBA" id="ARBA00023125"/>
    </source>
</evidence>
<dbReference type="SMART" id="SM00346">
    <property type="entry name" value="HTH_ICLR"/>
    <property type="match status" value="1"/>
</dbReference>
<evidence type="ECO:0000313" key="7">
    <source>
        <dbReference type="Proteomes" id="UP000658131"/>
    </source>
</evidence>
<dbReference type="InterPro" id="IPR036388">
    <property type="entry name" value="WH-like_DNA-bd_sf"/>
</dbReference>
<name>A0ABR7NMT1_9FIRM</name>
<dbReference type="SUPFAM" id="SSF46785">
    <property type="entry name" value="Winged helix' DNA-binding domain"/>
    <property type="match status" value="1"/>
</dbReference>
<dbReference type="SUPFAM" id="SSF55781">
    <property type="entry name" value="GAF domain-like"/>
    <property type="match status" value="1"/>
</dbReference>
<gene>
    <name evidence="6" type="ORF">H8717_14085</name>
</gene>
<keyword evidence="7" id="KW-1185">Reference proteome</keyword>
<dbReference type="InterPro" id="IPR050707">
    <property type="entry name" value="HTH_MetabolicPath_Reg"/>
</dbReference>
<dbReference type="Pfam" id="PF09339">
    <property type="entry name" value="HTH_IclR"/>
    <property type="match status" value="1"/>
</dbReference>
<protein>
    <submittedName>
        <fullName evidence="6">IclR family transcriptional regulator</fullName>
    </submittedName>
</protein>
<dbReference type="RefSeq" id="WP_262400923.1">
    <property type="nucleotide sequence ID" value="NZ_JACRTB010000035.1"/>
</dbReference>
<evidence type="ECO:0000313" key="6">
    <source>
        <dbReference type="EMBL" id="MBC8577525.1"/>
    </source>
</evidence>
<reference evidence="6 7" key="1">
    <citation type="submission" date="2020-08" db="EMBL/GenBank/DDBJ databases">
        <title>Genome public.</title>
        <authorList>
            <person name="Liu C."/>
            <person name="Sun Q."/>
        </authorList>
    </citation>
    <scope>NUCLEOTIDE SEQUENCE [LARGE SCALE GENOMIC DNA]</scope>
    <source>
        <strain evidence="6 7">BX1</strain>
    </source>
</reference>
<dbReference type="Gene3D" id="1.10.10.10">
    <property type="entry name" value="Winged helix-like DNA-binding domain superfamily/Winged helix DNA-binding domain"/>
    <property type="match status" value="1"/>
</dbReference>
<keyword evidence="2" id="KW-0238">DNA-binding</keyword>
<dbReference type="PANTHER" id="PTHR30136:SF35">
    <property type="entry name" value="HTH-TYPE TRANSCRIPTIONAL REGULATOR RV1719"/>
    <property type="match status" value="1"/>
</dbReference>
<accession>A0ABR7NMT1</accession>
<dbReference type="InterPro" id="IPR005471">
    <property type="entry name" value="Tscrpt_reg_IclR_N"/>
</dbReference>
<dbReference type="PANTHER" id="PTHR30136">
    <property type="entry name" value="HELIX-TURN-HELIX TRANSCRIPTIONAL REGULATOR, ICLR FAMILY"/>
    <property type="match status" value="1"/>
</dbReference>
<dbReference type="Pfam" id="PF01614">
    <property type="entry name" value="IclR_C"/>
    <property type="match status" value="1"/>
</dbReference>
<dbReference type="EMBL" id="JACRTB010000035">
    <property type="protein sequence ID" value="MBC8577525.1"/>
    <property type="molecule type" value="Genomic_DNA"/>
</dbReference>
<evidence type="ECO:0000256" key="3">
    <source>
        <dbReference type="ARBA" id="ARBA00023163"/>
    </source>
</evidence>
<organism evidence="6 7">
    <name type="scientific">Yanshouia hominis</name>
    <dbReference type="NCBI Taxonomy" id="2763673"/>
    <lineage>
        <taxon>Bacteria</taxon>
        <taxon>Bacillati</taxon>
        <taxon>Bacillota</taxon>
        <taxon>Clostridia</taxon>
        <taxon>Eubacteriales</taxon>
        <taxon>Oscillospiraceae</taxon>
        <taxon>Yanshouia</taxon>
    </lineage>
</organism>
<evidence type="ECO:0000259" key="4">
    <source>
        <dbReference type="PROSITE" id="PS51077"/>
    </source>
</evidence>
<proteinExistence type="predicted"/>